<gene>
    <name evidence="1" type="ORF">N7532_010705</name>
</gene>
<name>A0A9W9JXW2_9EURO</name>
<reference evidence="1" key="2">
    <citation type="journal article" date="2023" name="IMA Fungus">
        <title>Comparative genomic study of the Penicillium genus elucidates a diverse pangenome and 15 lateral gene transfer events.</title>
        <authorList>
            <person name="Petersen C."/>
            <person name="Sorensen T."/>
            <person name="Nielsen M.R."/>
            <person name="Sondergaard T.E."/>
            <person name="Sorensen J.L."/>
            <person name="Fitzpatrick D.A."/>
            <person name="Frisvad J.C."/>
            <person name="Nielsen K.L."/>
        </authorList>
    </citation>
    <scope>NUCLEOTIDE SEQUENCE</scope>
    <source>
        <strain evidence="1">IBT 30761</strain>
    </source>
</reference>
<proteinExistence type="predicted"/>
<comment type="caution">
    <text evidence="1">The sequence shown here is derived from an EMBL/GenBank/DDBJ whole genome shotgun (WGS) entry which is preliminary data.</text>
</comment>
<dbReference type="AlphaFoldDB" id="A0A9W9JXW2"/>
<evidence type="ECO:0000313" key="2">
    <source>
        <dbReference type="Proteomes" id="UP001149074"/>
    </source>
</evidence>
<dbReference type="RefSeq" id="XP_056470612.1">
    <property type="nucleotide sequence ID" value="XM_056623196.1"/>
</dbReference>
<protein>
    <submittedName>
        <fullName evidence="1">Uncharacterized protein</fullName>
    </submittedName>
</protein>
<organism evidence="1 2">
    <name type="scientific">Penicillium argentinense</name>
    <dbReference type="NCBI Taxonomy" id="1131581"/>
    <lineage>
        <taxon>Eukaryota</taxon>
        <taxon>Fungi</taxon>
        <taxon>Dikarya</taxon>
        <taxon>Ascomycota</taxon>
        <taxon>Pezizomycotina</taxon>
        <taxon>Eurotiomycetes</taxon>
        <taxon>Eurotiomycetidae</taxon>
        <taxon>Eurotiales</taxon>
        <taxon>Aspergillaceae</taxon>
        <taxon>Penicillium</taxon>
    </lineage>
</organism>
<keyword evidence="2" id="KW-1185">Reference proteome</keyword>
<dbReference type="OrthoDB" id="97518at2759"/>
<sequence>MDAELHAQASSVSVIYGDARSRKVFCWYGAMTATSNAPDRKGRWRETLLEHGPSEDLLKMPPGILSSTYSLPSGPKLRCLVEYAEGQKVAELGHKKFLTSEHTAIDAEILSSVALIEMQPWDTMGLTTNVNIGNNAITEISIRMNNRPNLFVRQRSPDYTVYQIRAAKGLGLSLVCF</sequence>
<accession>A0A9W9JXW2</accession>
<evidence type="ECO:0000313" key="1">
    <source>
        <dbReference type="EMBL" id="KAJ5085934.1"/>
    </source>
</evidence>
<dbReference type="Proteomes" id="UP001149074">
    <property type="component" value="Unassembled WGS sequence"/>
</dbReference>
<reference evidence="1" key="1">
    <citation type="submission" date="2022-11" db="EMBL/GenBank/DDBJ databases">
        <authorList>
            <person name="Petersen C."/>
        </authorList>
    </citation>
    <scope>NUCLEOTIDE SEQUENCE</scope>
    <source>
        <strain evidence="1">IBT 30761</strain>
    </source>
</reference>
<dbReference type="EMBL" id="JAPQKI010000010">
    <property type="protein sequence ID" value="KAJ5085934.1"/>
    <property type="molecule type" value="Genomic_DNA"/>
</dbReference>
<dbReference type="GeneID" id="81362175"/>